<reference evidence="2 3" key="1">
    <citation type="submission" date="2020-04" db="EMBL/GenBank/DDBJ databases">
        <title>Enterovirga sp. isolate from soil.</title>
        <authorList>
            <person name="Chea S."/>
            <person name="Kim D.-U."/>
        </authorList>
    </citation>
    <scope>NUCLEOTIDE SEQUENCE [LARGE SCALE GENOMIC DNA]</scope>
    <source>
        <strain evidence="2 3">DB1703</strain>
    </source>
</reference>
<dbReference type="Pfam" id="PF07411">
    <property type="entry name" value="DUF1508"/>
    <property type="match status" value="1"/>
</dbReference>
<dbReference type="InterPro" id="IPR010879">
    <property type="entry name" value="DUF1508"/>
</dbReference>
<gene>
    <name evidence="2" type="ORF">HJG44_18865</name>
</gene>
<proteinExistence type="predicted"/>
<dbReference type="EMBL" id="JABEPP010000005">
    <property type="protein sequence ID" value="NNM74423.1"/>
    <property type="molecule type" value="Genomic_DNA"/>
</dbReference>
<evidence type="ECO:0000313" key="3">
    <source>
        <dbReference type="Proteomes" id="UP000564885"/>
    </source>
</evidence>
<comment type="caution">
    <text evidence="2">The sequence shown here is derived from an EMBL/GenBank/DDBJ whole genome shotgun (WGS) entry which is preliminary data.</text>
</comment>
<accession>A0A849IKF5</accession>
<keyword evidence="3" id="KW-1185">Reference proteome</keyword>
<name>A0A849IKF5_9HYPH</name>
<organism evidence="2 3">
    <name type="scientific">Enterovirga aerilata</name>
    <dbReference type="NCBI Taxonomy" id="2730920"/>
    <lineage>
        <taxon>Bacteria</taxon>
        <taxon>Pseudomonadati</taxon>
        <taxon>Pseudomonadota</taxon>
        <taxon>Alphaproteobacteria</taxon>
        <taxon>Hyphomicrobiales</taxon>
        <taxon>Methylobacteriaceae</taxon>
        <taxon>Enterovirga</taxon>
    </lineage>
</organism>
<evidence type="ECO:0000313" key="2">
    <source>
        <dbReference type="EMBL" id="NNM74423.1"/>
    </source>
</evidence>
<dbReference type="SUPFAM" id="SSF160113">
    <property type="entry name" value="YegP-like"/>
    <property type="match status" value="1"/>
</dbReference>
<dbReference type="Gene3D" id="3.30.160.160">
    <property type="entry name" value="YegP-like"/>
    <property type="match status" value="1"/>
</dbReference>
<dbReference type="AlphaFoldDB" id="A0A849IKF5"/>
<dbReference type="InterPro" id="IPR036913">
    <property type="entry name" value="YegP-like_sf"/>
</dbReference>
<sequence length="68" mass="7603">MRFEIYKGHNGEWRWRLRVQNGNVIADSAEGYERRSDCERGIELVKTSAAAPVVDMSAKIAGGQHRAG</sequence>
<protein>
    <submittedName>
        <fullName evidence="2">DUF1508 domain-containing protein</fullName>
    </submittedName>
</protein>
<feature type="domain" description="DUF1508" evidence="1">
    <location>
        <begin position="10"/>
        <end position="55"/>
    </location>
</feature>
<evidence type="ECO:0000259" key="1">
    <source>
        <dbReference type="Pfam" id="PF07411"/>
    </source>
</evidence>
<dbReference type="RefSeq" id="WP_171219857.1">
    <property type="nucleotide sequence ID" value="NZ_JABEPP010000005.1"/>
</dbReference>
<dbReference type="Proteomes" id="UP000564885">
    <property type="component" value="Unassembled WGS sequence"/>
</dbReference>